<dbReference type="Proteomes" id="UP000589626">
    <property type="component" value="Unassembled WGS sequence"/>
</dbReference>
<name>A0A7W4Z3N0_9ACTN</name>
<dbReference type="GO" id="GO:0005829">
    <property type="term" value="C:cytosol"/>
    <property type="evidence" value="ECO:0007669"/>
    <property type="project" value="TreeGrafter"/>
</dbReference>
<dbReference type="SUPFAM" id="SSF102405">
    <property type="entry name" value="MCP/YpsA-like"/>
    <property type="match status" value="1"/>
</dbReference>
<accession>A0A7W4Z3N0</accession>
<proteinExistence type="predicted"/>
<evidence type="ECO:0000313" key="1">
    <source>
        <dbReference type="EMBL" id="MBB3045258.1"/>
    </source>
</evidence>
<reference evidence="1 2" key="1">
    <citation type="submission" date="2020-08" db="EMBL/GenBank/DDBJ databases">
        <title>Sequencing the genomes of 1000 actinobacteria strains.</title>
        <authorList>
            <person name="Klenk H.-P."/>
        </authorList>
    </citation>
    <scope>NUCLEOTIDE SEQUENCE [LARGE SCALE GENOMIC DNA]</scope>
    <source>
        <strain evidence="1 2">DSM 105498</strain>
    </source>
</reference>
<dbReference type="EMBL" id="JACHWR010000005">
    <property type="protein sequence ID" value="MBB3045258.1"/>
    <property type="molecule type" value="Genomic_DNA"/>
</dbReference>
<dbReference type="InterPro" id="IPR052341">
    <property type="entry name" value="LOG_family_nucleotidases"/>
</dbReference>
<protein>
    <recommendedName>
        <fullName evidence="3">TIGR00725 family protein</fullName>
    </recommendedName>
</protein>
<organism evidence="1 2">
    <name type="scientific">Nocardioides soli</name>
    <dbReference type="NCBI Taxonomy" id="1036020"/>
    <lineage>
        <taxon>Bacteria</taxon>
        <taxon>Bacillati</taxon>
        <taxon>Actinomycetota</taxon>
        <taxon>Actinomycetes</taxon>
        <taxon>Propionibacteriales</taxon>
        <taxon>Nocardioidaceae</taxon>
        <taxon>Nocardioides</taxon>
    </lineage>
</organism>
<dbReference type="PANTHER" id="PTHR43393">
    <property type="entry name" value="CYTOKININ RIBOSIDE 5'-MONOPHOSPHATE PHOSPHORIBOHYDROLASE"/>
    <property type="match status" value="1"/>
</dbReference>
<dbReference type="Gene3D" id="3.40.50.450">
    <property type="match status" value="1"/>
</dbReference>
<dbReference type="PANTHER" id="PTHR43393:SF3">
    <property type="entry name" value="LYSINE DECARBOXYLASE-LIKE PROTEIN"/>
    <property type="match status" value="1"/>
</dbReference>
<comment type="caution">
    <text evidence="1">The sequence shown here is derived from an EMBL/GenBank/DDBJ whole genome shotgun (WGS) entry which is preliminary data.</text>
</comment>
<evidence type="ECO:0000313" key="2">
    <source>
        <dbReference type="Proteomes" id="UP000589626"/>
    </source>
</evidence>
<keyword evidence="2" id="KW-1185">Reference proteome</keyword>
<dbReference type="AlphaFoldDB" id="A0A7W4Z3N0"/>
<dbReference type="InterPro" id="IPR041164">
    <property type="entry name" value="LDcluster4"/>
</dbReference>
<dbReference type="Pfam" id="PF18306">
    <property type="entry name" value="LDcluster4"/>
    <property type="match status" value="1"/>
</dbReference>
<evidence type="ECO:0008006" key="3">
    <source>
        <dbReference type="Google" id="ProtNLM"/>
    </source>
</evidence>
<gene>
    <name evidence="1" type="ORF">FHU40_005111</name>
</gene>
<sequence>MVLNGRYVAVVGPADGARAADLRHAEVAGRLLGEGGAVLLTGGHHGVMQAAARGARDVGGVAIGLMPGTDRAAGIPEHTYLLPTGLGELRNGLLVRAADAVLAIGCSWGTLSEIALARRTGVPLVLVDPWELPADVGTVVADGAAAIAAIRDLLDHRAPDASGAAGDR</sequence>
<dbReference type="RefSeq" id="WP_183595247.1">
    <property type="nucleotide sequence ID" value="NZ_JACHWR010000005.1"/>
</dbReference>